<dbReference type="RefSeq" id="XP_022288147.1">
    <property type="nucleotide sequence ID" value="XM_022432439.1"/>
</dbReference>
<dbReference type="GeneID" id="111100491"/>
<evidence type="ECO:0000313" key="9">
    <source>
        <dbReference type="Proteomes" id="UP000694844"/>
    </source>
</evidence>
<evidence type="ECO:0000313" key="10">
    <source>
        <dbReference type="RefSeq" id="XP_022288147.1"/>
    </source>
</evidence>
<dbReference type="SMART" id="SM00980">
    <property type="entry name" value="THAP"/>
    <property type="match status" value="1"/>
</dbReference>
<keyword evidence="4" id="KW-0862">Zinc</keyword>
<evidence type="ECO:0000256" key="3">
    <source>
        <dbReference type="ARBA" id="ARBA00022771"/>
    </source>
</evidence>
<dbReference type="KEGG" id="cvn:111100491"/>
<dbReference type="PROSITE" id="PS50950">
    <property type="entry name" value="ZF_THAP"/>
    <property type="match status" value="1"/>
</dbReference>
<dbReference type="Pfam" id="PF05485">
    <property type="entry name" value="THAP"/>
    <property type="match status" value="1"/>
</dbReference>
<keyword evidence="3 6" id="KW-0863">Zinc-finger</keyword>
<evidence type="ECO:0000259" key="8">
    <source>
        <dbReference type="PROSITE" id="PS50950"/>
    </source>
</evidence>
<keyword evidence="2" id="KW-0479">Metal-binding</keyword>
<dbReference type="GO" id="GO:0003677">
    <property type="term" value="F:DNA binding"/>
    <property type="evidence" value="ECO:0007669"/>
    <property type="project" value="UniProtKB-UniRule"/>
</dbReference>
<keyword evidence="9" id="KW-1185">Reference proteome</keyword>
<dbReference type="Pfam" id="PF13613">
    <property type="entry name" value="HTH_Tnp_4"/>
    <property type="match status" value="1"/>
</dbReference>
<feature type="coiled-coil region" evidence="7">
    <location>
        <begin position="92"/>
        <end position="119"/>
    </location>
</feature>
<dbReference type="PANTHER" id="PTHR23080">
    <property type="entry name" value="THAP DOMAIN PROTEIN"/>
    <property type="match status" value="1"/>
</dbReference>
<dbReference type="GO" id="GO:0008270">
    <property type="term" value="F:zinc ion binding"/>
    <property type="evidence" value="ECO:0007669"/>
    <property type="project" value="UniProtKB-KW"/>
</dbReference>
<dbReference type="Gene3D" id="6.20.210.20">
    <property type="entry name" value="THAP domain"/>
    <property type="match status" value="1"/>
</dbReference>
<gene>
    <name evidence="10" type="primary">LOC111100491</name>
</gene>
<dbReference type="InterPro" id="IPR027805">
    <property type="entry name" value="Transposase_HTH_dom"/>
</dbReference>
<evidence type="ECO:0000256" key="4">
    <source>
        <dbReference type="ARBA" id="ARBA00022833"/>
    </source>
</evidence>
<dbReference type="Pfam" id="PF13359">
    <property type="entry name" value="DDE_Tnp_4"/>
    <property type="match status" value="1"/>
</dbReference>
<evidence type="ECO:0000256" key="7">
    <source>
        <dbReference type="SAM" id="Coils"/>
    </source>
</evidence>
<evidence type="ECO:0000256" key="1">
    <source>
        <dbReference type="ARBA" id="ARBA00001968"/>
    </source>
</evidence>
<dbReference type="InterPro" id="IPR027806">
    <property type="entry name" value="HARBI1_dom"/>
</dbReference>
<feature type="domain" description="THAP-type" evidence="8">
    <location>
        <begin position="1"/>
        <end position="79"/>
    </location>
</feature>
<protein>
    <submittedName>
        <fullName evidence="10">Uncharacterized protein LOC111100491 isoform X1</fullName>
    </submittedName>
</protein>
<dbReference type="InterPro" id="IPR038441">
    <property type="entry name" value="THAP_Znf_sf"/>
</dbReference>
<keyword evidence="7" id="KW-0175">Coiled coil</keyword>
<evidence type="ECO:0000256" key="5">
    <source>
        <dbReference type="ARBA" id="ARBA00023125"/>
    </source>
</evidence>
<dbReference type="SUPFAM" id="SSF57716">
    <property type="entry name" value="Glucocorticoid receptor-like (DNA-binding domain)"/>
    <property type="match status" value="1"/>
</dbReference>
<sequence length="503" mass="58619">MVIQCVIYQCSNRQGENARSKGISFFRFPKDNKKRKAWIRAINRDDWVPSEYSRVCSEHFVGGWHSEDVEDENYRPTIFHYKEKPRSDNDIAREERKCRRNLQHEMNETEARGKLLMQQHHEFSMYSHSYCRMPSELDAENNNKSASTSDDVDVDDVDIKTWKDQGVQCDPDPLLKENLALRKELENLKSESDKYTWSVKKITNDDVKTKFYTGLPSFAVFMWLFNFLRPKAERMRYWVGSNTEQDTDRQRTSKGSLELVDQMFAVLIRLKLGLFTSDIADRFHISESTFSKYFSTWISFLFYELKSLNPFPTRDIVNRTMPLSFKSKYSSVRVILDCTELFIQRPSSLVNQSLMFSNYKHHSTVKFLVGITPSGVISFVSEGWPGKISDRELTINSGILDLLEENDSVMADKGFTIRDLLEKKKCKLNIPPFRGPCPQFSPDEVFETQEIASLRKHVERSIGRVKNFHILDGVMPLTMQPLASKIFQVICWLTNFDVPLVNN</sequence>
<keyword evidence="5 6" id="KW-0238">DNA-binding</keyword>
<comment type="cofactor">
    <cofactor evidence="1">
        <name>a divalent metal cation</name>
        <dbReference type="ChEBI" id="CHEBI:60240"/>
    </cofactor>
</comment>
<organism evidence="9 10">
    <name type="scientific">Crassostrea virginica</name>
    <name type="common">Eastern oyster</name>
    <dbReference type="NCBI Taxonomy" id="6565"/>
    <lineage>
        <taxon>Eukaryota</taxon>
        <taxon>Metazoa</taxon>
        <taxon>Spiralia</taxon>
        <taxon>Lophotrochozoa</taxon>
        <taxon>Mollusca</taxon>
        <taxon>Bivalvia</taxon>
        <taxon>Autobranchia</taxon>
        <taxon>Pteriomorphia</taxon>
        <taxon>Ostreida</taxon>
        <taxon>Ostreoidea</taxon>
        <taxon>Ostreidae</taxon>
        <taxon>Crassostrea</taxon>
    </lineage>
</organism>
<dbReference type="AlphaFoldDB" id="A0A8B8A9K5"/>
<dbReference type="InterPro" id="IPR006612">
    <property type="entry name" value="THAP_Znf"/>
</dbReference>
<dbReference type="Proteomes" id="UP000694844">
    <property type="component" value="Chromosome 6"/>
</dbReference>
<name>A0A8B8A9K5_CRAVI</name>
<evidence type="ECO:0000256" key="6">
    <source>
        <dbReference type="PROSITE-ProRule" id="PRU00309"/>
    </source>
</evidence>
<reference evidence="10" key="1">
    <citation type="submission" date="2025-08" db="UniProtKB">
        <authorList>
            <consortium name="RefSeq"/>
        </authorList>
    </citation>
    <scope>IDENTIFICATION</scope>
    <source>
        <tissue evidence="10">Whole sample</tissue>
    </source>
</reference>
<dbReference type="OrthoDB" id="6117952at2759"/>
<evidence type="ECO:0000256" key="2">
    <source>
        <dbReference type="ARBA" id="ARBA00022723"/>
    </source>
</evidence>
<proteinExistence type="predicted"/>
<accession>A0A8B8A9K5</accession>